<gene>
    <name evidence="3" type="ORF">VITFI_CDS1649</name>
</gene>
<dbReference type="GO" id="GO:0005737">
    <property type="term" value="C:cytoplasm"/>
    <property type="evidence" value="ECO:0007669"/>
    <property type="project" value="TreeGrafter"/>
</dbReference>
<evidence type="ECO:0000259" key="2">
    <source>
        <dbReference type="Pfam" id="PF01521"/>
    </source>
</evidence>
<evidence type="ECO:0000256" key="1">
    <source>
        <dbReference type="ARBA" id="ARBA00006718"/>
    </source>
</evidence>
<dbReference type="GO" id="GO:0016226">
    <property type="term" value="P:iron-sulfur cluster assembly"/>
    <property type="evidence" value="ECO:0007669"/>
    <property type="project" value="InterPro"/>
</dbReference>
<dbReference type="Proteomes" id="UP000199729">
    <property type="component" value="Chromosome"/>
</dbReference>
<dbReference type="InterPro" id="IPR035903">
    <property type="entry name" value="HesB-like_dom_sf"/>
</dbReference>
<dbReference type="GO" id="GO:0051537">
    <property type="term" value="F:2 iron, 2 sulfur cluster binding"/>
    <property type="evidence" value="ECO:0007669"/>
    <property type="project" value="TreeGrafter"/>
</dbReference>
<protein>
    <submittedName>
        <fullName evidence="3">IscN protein</fullName>
    </submittedName>
</protein>
<keyword evidence="4" id="KW-1185">Reference proteome</keyword>
<dbReference type="Pfam" id="PF01521">
    <property type="entry name" value="Fe-S_biosyn"/>
    <property type="match status" value="1"/>
</dbReference>
<dbReference type="InterPro" id="IPR050322">
    <property type="entry name" value="Fe-S_cluster_asmbl/transfer"/>
</dbReference>
<evidence type="ECO:0000313" key="4">
    <source>
        <dbReference type="Proteomes" id="UP000199729"/>
    </source>
</evidence>
<dbReference type="EMBL" id="CP022423">
    <property type="protein sequence ID" value="ASM77427.1"/>
    <property type="molecule type" value="Genomic_DNA"/>
</dbReference>
<dbReference type="AlphaFoldDB" id="A0A221KF04"/>
<name>A0A221KF04_VITFI</name>
<proteinExistence type="inferred from homology"/>
<dbReference type="PANTHER" id="PTHR10072:SF41">
    <property type="entry name" value="IRON-SULFUR CLUSTER ASSEMBLY 1 HOMOLOG, MITOCHONDRIAL"/>
    <property type="match status" value="1"/>
</dbReference>
<sequence length="130" mass="13623">MILPNVTVSPAAEKFIRRMVRFSEHPTGGFRLTVTPGGCSGYSSEFTVEAAPRAGDAEMSFGGVRVFLPAESRLVMDGLTMDFEDTPTRSGLTFFNPNAAPCACSSSGDAAATKPAQATVSLSSIKRVGV</sequence>
<dbReference type="Gene3D" id="2.60.300.12">
    <property type="entry name" value="HesB-like domain"/>
    <property type="match status" value="1"/>
</dbReference>
<dbReference type="InterPro" id="IPR016092">
    <property type="entry name" value="ATAP"/>
</dbReference>
<comment type="similarity">
    <text evidence="1">Belongs to the HesB/IscA family.</text>
</comment>
<dbReference type="SUPFAM" id="SSF89360">
    <property type="entry name" value="HesB-like domain"/>
    <property type="match status" value="1"/>
</dbReference>
<dbReference type="KEGG" id="vff:VITFI_CDS1649"/>
<accession>A0A221KF04</accession>
<dbReference type="PANTHER" id="PTHR10072">
    <property type="entry name" value="IRON-SULFUR CLUSTER ASSEMBLY PROTEIN"/>
    <property type="match status" value="1"/>
</dbReference>
<dbReference type="RefSeq" id="WP_198301688.1">
    <property type="nucleotide sequence ID" value="NZ_CP022423.1"/>
</dbReference>
<dbReference type="NCBIfam" id="TIGR00049">
    <property type="entry name" value="iron-sulfur cluster assembly accessory protein"/>
    <property type="match status" value="1"/>
</dbReference>
<organism evidence="3 4">
    <name type="scientific">Vitreoscilla filiformis</name>
    <dbReference type="NCBI Taxonomy" id="63"/>
    <lineage>
        <taxon>Bacteria</taxon>
        <taxon>Pseudomonadati</taxon>
        <taxon>Pseudomonadota</taxon>
        <taxon>Betaproteobacteria</taxon>
        <taxon>Neisseriales</taxon>
        <taxon>Neisseriaceae</taxon>
        <taxon>Vitreoscilla</taxon>
    </lineage>
</organism>
<evidence type="ECO:0000313" key="3">
    <source>
        <dbReference type="EMBL" id="ASM77427.1"/>
    </source>
</evidence>
<dbReference type="InterPro" id="IPR000361">
    <property type="entry name" value="ATAP_core_dom"/>
</dbReference>
<feature type="domain" description="Core" evidence="2">
    <location>
        <begin position="5"/>
        <end position="101"/>
    </location>
</feature>
<reference evidence="3 4" key="1">
    <citation type="submission" date="2017-07" db="EMBL/GenBank/DDBJ databases">
        <title>Complete Genome Sequence of the cosmetic ferment Vitreoscilla filiformis (ATCC15551).</title>
        <authorList>
            <person name="Contreras S."/>
            <person name="Sagory-Zalkind P."/>
            <person name="Blanquart H."/>
            <person name="Iltis A."/>
            <person name="Morand S.C."/>
        </authorList>
    </citation>
    <scope>NUCLEOTIDE SEQUENCE [LARGE SCALE GENOMIC DNA]</scope>
    <source>
        <strain evidence="3 4">ATCC 15551</strain>
    </source>
</reference>